<sequence>MTTHHVENGMTEKAVRNILRDAGLRPTRQRVSLAEILYSKGDRHISAELLHEEAVSADVPVSLATVYNTLHQFTEAGLLREVAIDGNKTYFDTNVSDHHHFFIEGENRVIDIPGEGVGIGSIPHAPEGMEVVRVDVVVRVRPKT</sequence>
<accession>A0ABY1PBB5</accession>
<organism evidence="2 3">
    <name type="scientific">Roseibium denhamense</name>
    <dbReference type="NCBI Taxonomy" id="76305"/>
    <lineage>
        <taxon>Bacteria</taxon>
        <taxon>Pseudomonadati</taxon>
        <taxon>Pseudomonadota</taxon>
        <taxon>Alphaproteobacteria</taxon>
        <taxon>Hyphomicrobiales</taxon>
        <taxon>Stappiaceae</taxon>
        <taxon>Roseibium</taxon>
    </lineage>
</organism>
<comment type="caution">
    <text evidence="2">The sequence shown here is derived from an EMBL/GenBank/DDBJ whole genome shotgun (WGS) entry which is preliminary data.</text>
</comment>
<dbReference type="Pfam" id="PF01475">
    <property type="entry name" value="FUR"/>
    <property type="match status" value="1"/>
</dbReference>
<gene>
    <name evidence="1" type="primary">fur</name>
    <name evidence="2" type="ORF">SAMN06265374_3303</name>
</gene>
<proteinExistence type="inferred from homology"/>
<keyword evidence="1" id="KW-0862">Zinc</keyword>
<dbReference type="PANTHER" id="PTHR33202">
    <property type="entry name" value="ZINC UPTAKE REGULATION PROTEIN"/>
    <property type="match status" value="1"/>
</dbReference>
<dbReference type="SUPFAM" id="SSF46785">
    <property type="entry name" value="Winged helix' DNA-binding domain"/>
    <property type="match status" value="1"/>
</dbReference>
<dbReference type="NCBIfam" id="NF045677">
    <property type="entry name" value="FeRespRegIrr"/>
    <property type="match status" value="1"/>
</dbReference>
<dbReference type="Gene3D" id="1.10.10.10">
    <property type="entry name" value="Winged helix-like DNA-binding domain superfamily/Winged helix DNA-binding domain"/>
    <property type="match status" value="1"/>
</dbReference>
<keyword evidence="1" id="KW-0479">Metal-binding</keyword>
<dbReference type="CDD" id="cd07153">
    <property type="entry name" value="Fur_like"/>
    <property type="match status" value="1"/>
</dbReference>
<keyword evidence="1" id="KW-0408">Iron</keyword>
<dbReference type="PANTHER" id="PTHR33202:SF7">
    <property type="entry name" value="FERRIC UPTAKE REGULATION PROTEIN"/>
    <property type="match status" value="1"/>
</dbReference>
<dbReference type="EMBL" id="FXTT01000004">
    <property type="protein sequence ID" value="SMP30612.1"/>
    <property type="molecule type" value="Genomic_DNA"/>
</dbReference>
<keyword evidence="1" id="KW-0805">Transcription regulation</keyword>
<keyword evidence="1" id="KW-0678">Repressor</keyword>
<dbReference type="InterPro" id="IPR036388">
    <property type="entry name" value="WH-like_DNA-bd_sf"/>
</dbReference>
<dbReference type="RefSeq" id="WP_280115228.1">
    <property type="nucleotide sequence ID" value="NZ_BAAAEA010000004.1"/>
</dbReference>
<comment type="subcellular location">
    <subcellularLocation>
        <location evidence="1">Cytoplasm</location>
    </subcellularLocation>
</comment>
<keyword evidence="3" id="KW-1185">Reference proteome</keyword>
<dbReference type="NCBIfam" id="NF045678">
    <property type="entry name" value="TransRegIrrA"/>
    <property type="match status" value="1"/>
</dbReference>
<dbReference type="InterPro" id="IPR036390">
    <property type="entry name" value="WH_DNA-bd_sf"/>
</dbReference>
<keyword evidence="1" id="KW-0804">Transcription</keyword>
<evidence type="ECO:0000313" key="3">
    <source>
        <dbReference type="Proteomes" id="UP001157914"/>
    </source>
</evidence>
<evidence type="ECO:0000313" key="2">
    <source>
        <dbReference type="EMBL" id="SMP30612.1"/>
    </source>
</evidence>
<protein>
    <recommendedName>
        <fullName evidence="1">Ferric uptake regulation protein</fullName>
    </recommendedName>
</protein>
<comment type="subunit">
    <text evidence="1">Homodimer.</text>
</comment>
<comment type="similarity">
    <text evidence="1">Belongs to the Fur family.</text>
</comment>
<dbReference type="Proteomes" id="UP001157914">
    <property type="component" value="Unassembled WGS sequence"/>
</dbReference>
<name>A0ABY1PBB5_9HYPH</name>
<evidence type="ECO:0000256" key="1">
    <source>
        <dbReference type="RuleBase" id="RU364037"/>
    </source>
</evidence>
<keyword evidence="1" id="KW-0963">Cytoplasm</keyword>
<keyword evidence="1" id="KW-0238">DNA-binding</keyword>
<reference evidence="2 3" key="1">
    <citation type="submission" date="2017-05" db="EMBL/GenBank/DDBJ databases">
        <authorList>
            <person name="Varghese N."/>
            <person name="Submissions S."/>
        </authorList>
    </citation>
    <scope>NUCLEOTIDE SEQUENCE [LARGE SCALE GENOMIC DNA]</scope>
    <source>
        <strain evidence="2 3">DSM 15949</strain>
    </source>
</reference>
<dbReference type="InterPro" id="IPR002481">
    <property type="entry name" value="FUR"/>
</dbReference>